<protein>
    <submittedName>
        <fullName evidence="1">Uncharacterized protein</fullName>
    </submittedName>
</protein>
<sequence>MQEEEAIHKAAFQDVLMTSPEDEKLKVKGKHCLLFQVHEKEKIGRGRKVLDDWRKEQLQLGTPMRFKSKLWVVKGYKEKEMIEIESPYFRRVKTVHRKQMRSWEPVRGMFRTHLGQDRKKKNTSRKCR</sequence>
<dbReference type="AlphaFoldDB" id="A0A0L9UL76"/>
<name>A0A0L9UL76_PHAAN</name>
<evidence type="ECO:0000313" key="1">
    <source>
        <dbReference type="EMBL" id="KOM43488.1"/>
    </source>
</evidence>
<dbReference type="EMBL" id="CM003375">
    <property type="protein sequence ID" value="KOM43488.1"/>
    <property type="molecule type" value="Genomic_DNA"/>
</dbReference>
<accession>A0A0L9UL76</accession>
<proteinExistence type="predicted"/>
<organism evidence="1 2">
    <name type="scientific">Phaseolus angularis</name>
    <name type="common">Azuki bean</name>
    <name type="synonym">Vigna angularis</name>
    <dbReference type="NCBI Taxonomy" id="3914"/>
    <lineage>
        <taxon>Eukaryota</taxon>
        <taxon>Viridiplantae</taxon>
        <taxon>Streptophyta</taxon>
        <taxon>Embryophyta</taxon>
        <taxon>Tracheophyta</taxon>
        <taxon>Spermatophyta</taxon>
        <taxon>Magnoliopsida</taxon>
        <taxon>eudicotyledons</taxon>
        <taxon>Gunneridae</taxon>
        <taxon>Pentapetalae</taxon>
        <taxon>rosids</taxon>
        <taxon>fabids</taxon>
        <taxon>Fabales</taxon>
        <taxon>Fabaceae</taxon>
        <taxon>Papilionoideae</taxon>
        <taxon>50 kb inversion clade</taxon>
        <taxon>NPAAA clade</taxon>
        <taxon>indigoferoid/millettioid clade</taxon>
        <taxon>Phaseoleae</taxon>
        <taxon>Vigna</taxon>
    </lineage>
</organism>
<evidence type="ECO:0000313" key="2">
    <source>
        <dbReference type="Proteomes" id="UP000053144"/>
    </source>
</evidence>
<dbReference type="Gramene" id="KOM43488">
    <property type="protein sequence ID" value="KOM43488"/>
    <property type="gene ID" value="LR48_Vigan05g109200"/>
</dbReference>
<reference evidence="2" key="1">
    <citation type="journal article" date="2015" name="Proc. Natl. Acad. Sci. U.S.A.">
        <title>Genome sequencing of adzuki bean (Vigna angularis) provides insight into high starch and low fat accumulation and domestication.</title>
        <authorList>
            <person name="Yang K."/>
            <person name="Tian Z."/>
            <person name="Chen C."/>
            <person name="Luo L."/>
            <person name="Zhao B."/>
            <person name="Wang Z."/>
            <person name="Yu L."/>
            <person name="Li Y."/>
            <person name="Sun Y."/>
            <person name="Li W."/>
            <person name="Chen Y."/>
            <person name="Li Y."/>
            <person name="Zhang Y."/>
            <person name="Ai D."/>
            <person name="Zhao J."/>
            <person name="Shang C."/>
            <person name="Ma Y."/>
            <person name="Wu B."/>
            <person name="Wang M."/>
            <person name="Gao L."/>
            <person name="Sun D."/>
            <person name="Zhang P."/>
            <person name="Guo F."/>
            <person name="Wang W."/>
            <person name="Li Y."/>
            <person name="Wang J."/>
            <person name="Varshney R.K."/>
            <person name="Wang J."/>
            <person name="Ling H.Q."/>
            <person name="Wan P."/>
        </authorList>
    </citation>
    <scope>NUCLEOTIDE SEQUENCE</scope>
    <source>
        <strain evidence="2">cv. Jingnong 6</strain>
    </source>
</reference>
<gene>
    <name evidence="1" type="ORF">LR48_Vigan05g109200</name>
</gene>
<dbReference type="Proteomes" id="UP000053144">
    <property type="component" value="Chromosome 5"/>
</dbReference>